<dbReference type="EMBL" id="CP093379">
    <property type="protein sequence ID" value="UNM96056.1"/>
    <property type="molecule type" value="Genomic_DNA"/>
</dbReference>
<evidence type="ECO:0000313" key="1">
    <source>
        <dbReference type="EMBL" id="UNM96056.1"/>
    </source>
</evidence>
<evidence type="ECO:0000313" key="2">
    <source>
        <dbReference type="Proteomes" id="UP000829542"/>
    </source>
</evidence>
<reference evidence="1 2" key="1">
    <citation type="submission" date="2022-03" db="EMBL/GenBank/DDBJ databases">
        <title>Ignatzschineria rhizosphaerae HR5S32.</title>
        <authorList>
            <person name="Sun J.Q."/>
            <person name="Feng J.Y."/>
        </authorList>
    </citation>
    <scope>NUCLEOTIDE SEQUENCE [LARGE SCALE GENOMIC DNA]</scope>
    <source>
        <strain evidence="1 2">HR5S32</strain>
    </source>
</reference>
<protein>
    <recommendedName>
        <fullName evidence="3">Ribbon-helix-helix protein CopG domain-containing protein</fullName>
    </recommendedName>
</protein>
<organism evidence="1 2">
    <name type="scientific">Ignatzschineria rhizosphaerae</name>
    <dbReference type="NCBI Taxonomy" id="2923279"/>
    <lineage>
        <taxon>Bacteria</taxon>
        <taxon>Pseudomonadati</taxon>
        <taxon>Pseudomonadota</taxon>
        <taxon>Gammaproteobacteria</taxon>
        <taxon>Cardiobacteriales</taxon>
        <taxon>Ignatzschineriaceae</taxon>
        <taxon>Ignatzschineria</taxon>
    </lineage>
</organism>
<accession>A0ABY3WZL2</accession>
<dbReference type="Proteomes" id="UP000829542">
    <property type="component" value="Chromosome"/>
</dbReference>
<keyword evidence="2" id="KW-1185">Reference proteome</keyword>
<name>A0ABY3WZL2_9GAMM</name>
<dbReference type="RefSeq" id="WP_242148968.1">
    <property type="nucleotide sequence ID" value="NZ_CP093379.1"/>
</dbReference>
<evidence type="ECO:0008006" key="3">
    <source>
        <dbReference type="Google" id="ProtNLM"/>
    </source>
</evidence>
<proteinExistence type="predicted"/>
<gene>
    <name evidence="1" type="ORF">MMG00_12780</name>
</gene>
<sequence>MGKNDTNDKLVPFSVMMEPEKVNELKELAKNDHRSASAQARIFIESGLLDARRSSK</sequence>